<comment type="caution">
    <text evidence="2">The sequence shown here is derived from an EMBL/GenBank/DDBJ whole genome shotgun (WGS) entry which is preliminary data.</text>
</comment>
<evidence type="ECO:0000313" key="3">
    <source>
        <dbReference type="Proteomes" id="UP000077202"/>
    </source>
</evidence>
<reference evidence="2" key="1">
    <citation type="submission" date="2016-03" db="EMBL/GenBank/DDBJ databases">
        <title>Mechanisms controlling the formation of the plant cell surface in tip-growing cells are functionally conserved among land plants.</title>
        <authorList>
            <person name="Honkanen S."/>
            <person name="Jones V.A."/>
            <person name="Morieri G."/>
            <person name="Champion C."/>
            <person name="Hetherington A.J."/>
            <person name="Kelly S."/>
            <person name="Saint-Marcoux D."/>
            <person name="Proust H."/>
            <person name="Prescott H."/>
            <person name="Dolan L."/>
        </authorList>
    </citation>
    <scope>NUCLEOTIDE SEQUENCE [LARGE SCALE GENOMIC DNA]</scope>
    <source>
        <tissue evidence="2">Whole gametophyte</tissue>
    </source>
</reference>
<organism evidence="2 3">
    <name type="scientific">Marchantia polymorpha subsp. ruderalis</name>
    <dbReference type="NCBI Taxonomy" id="1480154"/>
    <lineage>
        <taxon>Eukaryota</taxon>
        <taxon>Viridiplantae</taxon>
        <taxon>Streptophyta</taxon>
        <taxon>Embryophyta</taxon>
        <taxon>Marchantiophyta</taxon>
        <taxon>Marchantiopsida</taxon>
        <taxon>Marchantiidae</taxon>
        <taxon>Marchantiales</taxon>
        <taxon>Marchantiaceae</taxon>
        <taxon>Marchantia</taxon>
    </lineage>
</organism>
<protein>
    <submittedName>
        <fullName evidence="2">Uncharacterized protein</fullName>
    </submittedName>
</protein>
<sequence length="289" mass="32735">MKARRLVLDDDSSPESRRTVRKDRPSQEARSVEKAARGKKEPIMKKSCTEEDRSTSVEKSQASRRDKGKAIVSEDVPLKRRDVTQERTQRWEPCDQAVEVLTVSSDTEEDPVIIEEIAAKAVEDVATAESEQEKVTSPRTSTDTIILEKGEVPSAEETQSPVLGAVNVLSVQVLPLLQYLDRKREKYPEGNPSESYVEIARNQMRVKRELALEVAAKEQRSQPTEAKYQALQRKLTEEVEKRQKGEQAGDSLREDAAAEEAKQEYQTELAVKTKKIYEYKAARIADLEF</sequence>
<dbReference type="Proteomes" id="UP000077202">
    <property type="component" value="Unassembled WGS sequence"/>
</dbReference>
<feature type="region of interest" description="Disordered" evidence="1">
    <location>
        <begin position="124"/>
        <end position="143"/>
    </location>
</feature>
<dbReference type="EMBL" id="LVLJ01002998">
    <property type="protein sequence ID" value="OAE22932.1"/>
    <property type="molecule type" value="Genomic_DNA"/>
</dbReference>
<feature type="compositionally biased region" description="Basic and acidic residues" evidence="1">
    <location>
        <begin position="76"/>
        <end position="90"/>
    </location>
</feature>
<evidence type="ECO:0000313" key="2">
    <source>
        <dbReference type="EMBL" id="OAE22932.1"/>
    </source>
</evidence>
<feature type="compositionally biased region" description="Basic and acidic residues" evidence="1">
    <location>
        <begin position="14"/>
        <end position="69"/>
    </location>
</feature>
<name>A0A176VRI2_MARPO</name>
<proteinExistence type="predicted"/>
<gene>
    <name evidence="2" type="ORF">AXG93_2284s1000</name>
</gene>
<accession>A0A176VRI2</accession>
<feature type="region of interest" description="Disordered" evidence="1">
    <location>
        <begin position="238"/>
        <end position="259"/>
    </location>
</feature>
<evidence type="ECO:0000256" key="1">
    <source>
        <dbReference type="SAM" id="MobiDB-lite"/>
    </source>
</evidence>
<dbReference type="AlphaFoldDB" id="A0A176VRI2"/>
<keyword evidence="3" id="KW-1185">Reference proteome</keyword>
<feature type="region of interest" description="Disordered" evidence="1">
    <location>
        <begin position="1"/>
        <end position="90"/>
    </location>
</feature>